<proteinExistence type="predicted"/>
<name>A0A263D606_9PSEU</name>
<reference evidence="2 3" key="1">
    <citation type="submission" date="2017-07" db="EMBL/GenBank/DDBJ databases">
        <title>Amycolatopsis antarcticus sp. nov., isolated from the surface of an Antarcticus brown macroalga.</title>
        <authorList>
            <person name="Wang J."/>
            <person name="Leiva S."/>
            <person name="Huang J."/>
            <person name="Huang Y."/>
        </authorList>
    </citation>
    <scope>NUCLEOTIDE SEQUENCE [LARGE SCALE GENOMIC DNA]</scope>
    <source>
        <strain evidence="2 3">AU-G6</strain>
    </source>
</reference>
<dbReference type="InterPro" id="IPR029058">
    <property type="entry name" value="AB_hydrolase_fold"/>
</dbReference>
<keyword evidence="3" id="KW-1185">Reference proteome</keyword>
<sequence length="275" mass="29992">MSSTAGSGPTVVFESALSCPCTEWAWILRSLDGRVPYLAYDRPGNGWSSQHKPAVTSADLNLLTKRLLHELGLSGPYLLVGHSVGGLLARTFARNHAADLAGIVLVDSSHPDQLRRSTLQREGMPLVKQGISRMHLRSRYRLLPEANPDDFGAIADLPADLVEPSGRIMRRPEPWAAARREFALWNTEWAPQAASTLLPEALPIGVVTAGQQASMDLAHGRMQAELAELSTVSMHKVVPNAEHDGLVMNEDQARNVTSVIEWALERHANRVPTGP</sequence>
<evidence type="ECO:0000313" key="2">
    <source>
        <dbReference type="EMBL" id="OZM72835.1"/>
    </source>
</evidence>
<dbReference type="OrthoDB" id="7185741at2"/>
<evidence type="ECO:0000259" key="1">
    <source>
        <dbReference type="Pfam" id="PF12697"/>
    </source>
</evidence>
<dbReference type="Proteomes" id="UP000242444">
    <property type="component" value="Unassembled WGS sequence"/>
</dbReference>
<dbReference type="AlphaFoldDB" id="A0A263D606"/>
<protein>
    <submittedName>
        <fullName evidence="2">Alpha/beta hydrolase</fullName>
    </submittedName>
</protein>
<dbReference type="InParanoid" id="A0A263D606"/>
<comment type="caution">
    <text evidence="2">The sequence shown here is derived from an EMBL/GenBank/DDBJ whole genome shotgun (WGS) entry which is preliminary data.</text>
</comment>
<dbReference type="GO" id="GO:0016020">
    <property type="term" value="C:membrane"/>
    <property type="evidence" value="ECO:0007669"/>
    <property type="project" value="TreeGrafter"/>
</dbReference>
<dbReference type="EMBL" id="NKYE01000007">
    <property type="protein sequence ID" value="OZM72835.1"/>
    <property type="molecule type" value="Genomic_DNA"/>
</dbReference>
<dbReference type="GO" id="GO:0016787">
    <property type="term" value="F:hydrolase activity"/>
    <property type="evidence" value="ECO:0007669"/>
    <property type="project" value="UniProtKB-KW"/>
</dbReference>
<dbReference type="Gene3D" id="3.40.50.1820">
    <property type="entry name" value="alpha/beta hydrolase"/>
    <property type="match status" value="1"/>
</dbReference>
<dbReference type="SUPFAM" id="SSF53474">
    <property type="entry name" value="alpha/beta-Hydrolases"/>
    <property type="match status" value="1"/>
</dbReference>
<evidence type="ECO:0000313" key="3">
    <source>
        <dbReference type="Proteomes" id="UP000242444"/>
    </source>
</evidence>
<gene>
    <name evidence="2" type="ORF">CFN78_13415</name>
</gene>
<dbReference type="InterPro" id="IPR000073">
    <property type="entry name" value="AB_hydrolase_1"/>
</dbReference>
<keyword evidence="2" id="KW-0378">Hydrolase</keyword>
<dbReference type="PANTHER" id="PTHR43798">
    <property type="entry name" value="MONOACYLGLYCEROL LIPASE"/>
    <property type="match status" value="1"/>
</dbReference>
<feature type="domain" description="AB hydrolase-1" evidence="1">
    <location>
        <begin position="24"/>
        <end position="252"/>
    </location>
</feature>
<dbReference type="PANTHER" id="PTHR43798:SF33">
    <property type="entry name" value="HYDROLASE, PUTATIVE (AFU_ORTHOLOGUE AFUA_2G14860)-RELATED"/>
    <property type="match status" value="1"/>
</dbReference>
<dbReference type="InterPro" id="IPR050266">
    <property type="entry name" value="AB_hydrolase_sf"/>
</dbReference>
<dbReference type="Pfam" id="PF12697">
    <property type="entry name" value="Abhydrolase_6"/>
    <property type="match status" value="1"/>
</dbReference>
<accession>A0A263D606</accession>
<organism evidence="2 3">
    <name type="scientific">Amycolatopsis antarctica</name>
    <dbReference type="NCBI Taxonomy" id="1854586"/>
    <lineage>
        <taxon>Bacteria</taxon>
        <taxon>Bacillati</taxon>
        <taxon>Actinomycetota</taxon>
        <taxon>Actinomycetes</taxon>
        <taxon>Pseudonocardiales</taxon>
        <taxon>Pseudonocardiaceae</taxon>
        <taxon>Amycolatopsis</taxon>
    </lineage>
</organism>